<dbReference type="Proteomes" id="UP001369815">
    <property type="component" value="Unassembled WGS sequence"/>
</dbReference>
<evidence type="ECO:0000313" key="2">
    <source>
        <dbReference type="EMBL" id="KAK6950586.1"/>
    </source>
</evidence>
<comment type="caution">
    <text evidence="2">The sequence shown here is derived from an EMBL/GenBank/DDBJ whole genome shotgun (WGS) entry which is preliminary data.</text>
</comment>
<dbReference type="EMBL" id="JBANMG010000007">
    <property type="protein sequence ID" value="KAK6950586.1"/>
    <property type="molecule type" value="Genomic_DNA"/>
</dbReference>
<feature type="chain" id="PRO_5043601473" evidence="1">
    <location>
        <begin position="20"/>
        <end position="228"/>
    </location>
</feature>
<keyword evidence="3" id="KW-1185">Reference proteome</keyword>
<evidence type="ECO:0000313" key="3">
    <source>
        <dbReference type="Proteomes" id="UP001369815"/>
    </source>
</evidence>
<gene>
    <name evidence="2" type="ORF">Daesc_007110</name>
</gene>
<keyword evidence="1" id="KW-0732">Signal</keyword>
<accession>A0AAX6MDT4</accession>
<feature type="signal peptide" evidence="1">
    <location>
        <begin position="1"/>
        <end position="19"/>
    </location>
</feature>
<reference evidence="2 3" key="1">
    <citation type="journal article" date="2024" name="Front Chem Biol">
        <title>Unveiling the potential of Daldinia eschscholtzii MFLUCC 19-0629 through bioactivity and bioinformatics studies for enhanced sustainable agriculture production.</title>
        <authorList>
            <person name="Brooks S."/>
            <person name="Weaver J.A."/>
            <person name="Klomchit A."/>
            <person name="Alharthi S.A."/>
            <person name="Onlamun T."/>
            <person name="Nurani R."/>
            <person name="Vong T.K."/>
            <person name="Alberti F."/>
            <person name="Greco C."/>
        </authorList>
    </citation>
    <scope>NUCLEOTIDE SEQUENCE [LARGE SCALE GENOMIC DNA]</scope>
    <source>
        <strain evidence="2">MFLUCC 19-0629</strain>
    </source>
</reference>
<proteinExistence type="predicted"/>
<dbReference type="AlphaFoldDB" id="A0AAX6MDT4"/>
<protein>
    <submittedName>
        <fullName evidence="2">Uncharacterized protein</fullName>
    </submittedName>
</protein>
<name>A0AAX6MDT4_9PEZI</name>
<organism evidence="2 3">
    <name type="scientific">Daldinia eschscholtzii</name>
    <dbReference type="NCBI Taxonomy" id="292717"/>
    <lineage>
        <taxon>Eukaryota</taxon>
        <taxon>Fungi</taxon>
        <taxon>Dikarya</taxon>
        <taxon>Ascomycota</taxon>
        <taxon>Pezizomycotina</taxon>
        <taxon>Sordariomycetes</taxon>
        <taxon>Xylariomycetidae</taxon>
        <taxon>Xylariales</taxon>
        <taxon>Hypoxylaceae</taxon>
        <taxon>Daldinia</taxon>
    </lineage>
</organism>
<sequence>MFAQLAVASLLAAAPLARAAQNVTVKALPSEDCSSYPGYDAATNTAGPWILQLVDSDNTAIEGFGDTSAYSISFNPGVDHKPTLRWGYVSSLNPETAIAKTALKCDGGVLKALVNTDLTDAGAPTNAQWSELLFPSNAPYDAPLLWKITDGIAPQIFEHYVDGVKQDGVFLGAYNTSTRWGLKYNPETSGSYHQDFYYARILGPNSADPVTGEPLKANETTAFVKIWA</sequence>
<evidence type="ECO:0000256" key="1">
    <source>
        <dbReference type="SAM" id="SignalP"/>
    </source>
</evidence>